<protein>
    <submittedName>
        <fullName evidence="1">Uncharacterized protein</fullName>
    </submittedName>
</protein>
<proteinExistence type="predicted"/>
<dbReference type="EMBL" id="JARK01001372">
    <property type="protein sequence ID" value="EYC15619.1"/>
    <property type="molecule type" value="Genomic_DNA"/>
</dbReference>
<sequence>MHTRCLFPKSVMLRTGVTSEGTITLISTLPFTLQNLHLPSRRALSWLLKQGLLVIELPSSQPDGPLYLGTFRGKGVAIKPQEHAMKAAIEREWSKINVDSFQAIITSFEKRPKACMKTKGDDFEQYLG</sequence>
<keyword evidence="2" id="KW-1185">Reference proteome</keyword>
<comment type="caution">
    <text evidence="1">The sequence shown here is derived from an EMBL/GenBank/DDBJ whole genome shotgun (WGS) entry which is preliminary data.</text>
</comment>
<evidence type="ECO:0000313" key="2">
    <source>
        <dbReference type="Proteomes" id="UP000024635"/>
    </source>
</evidence>
<evidence type="ECO:0000313" key="1">
    <source>
        <dbReference type="EMBL" id="EYC15619.1"/>
    </source>
</evidence>
<dbReference type="AlphaFoldDB" id="A0A016UJS8"/>
<dbReference type="Proteomes" id="UP000024635">
    <property type="component" value="Unassembled WGS sequence"/>
</dbReference>
<dbReference type="InterPro" id="IPR036397">
    <property type="entry name" value="RNaseH_sf"/>
</dbReference>
<name>A0A016UJS8_9BILA</name>
<reference evidence="2" key="1">
    <citation type="journal article" date="2015" name="Nat. Genet.">
        <title>The genome and transcriptome of the zoonotic hookworm Ancylostoma ceylanicum identify infection-specific gene families.</title>
        <authorList>
            <person name="Schwarz E.M."/>
            <person name="Hu Y."/>
            <person name="Antoshechkin I."/>
            <person name="Miller M.M."/>
            <person name="Sternberg P.W."/>
            <person name="Aroian R.V."/>
        </authorList>
    </citation>
    <scope>NUCLEOTIDE SEQUENCE</scope>
    <source>
        <strain evidence="2">HY135</strain>
    </source>
</reference>
<organism evidence="1 2">
    <name type="scientific">Ancylostoma ceylanicum</name>
    <dbReference type="NCBI Taxonomy" id="53326"/>
    <lineage>
        <taxon>Eukaryota</taxon>
        <taxon>Metazoa</taxon>
        <taxon>Ecdysozoa</taxon>
        <taxon>Nematoda</taxon>
        <taxon>Chromadorea</taxon>
        <taxon>Rhabditida</taxon>
        <taxon>Rhabditina</taxon>
        <taxon>Rhabditomorpha</taxon>
        <taxon>Strongyloidea</taxon>
        <taxon>Ancylostomatidae</taxon>
        <taxon>Ancylostomatinae</taxon>
        <taxon>Ancylostoma</taxon>
    </lineage>
</organism>
<gene>
    <name evidence="1" type="primary">Acey_s0036.g3252</name>
    <name evidence="1" type="ORF">Y032_0036g3252</name>
</gene>
<accession>A0A016UJS8</accession>
<dbReference type="GO" id="GO:0003676">
    <property type="term" value="F:nucleic acid binding"/>
    <property type="evidence" value="ECO:0007669"/>
    <property type="project" value="InterPro"/>
</dbReference>
<dbReference type="Gene3D" id="3.30.420.10">
    <property type="entry name" value="Ribonuclease H-like superfamily/Ribonuclease H"/>
    <property type="match status" value="1"/>
</dbReference>